<dbReference type="EMBL" id="BK015208">
    <property type="protein sequence ID" value="DAD96035.1"/>
    <property type="molecule type" value="Genomic_DNA"/>
</dbReference>
<evidence type="ECO:0000313" key="2">
    <source>
        <dbReference type="EMBL" id="DAD96035.1"/>
    </source>
</evidence>
<reference evidence="2" key="1">
    <citation type="journal article" date="2021" name="Proc. Natl. Acad. Sci. U.S.A.">
        <title>A Catalog of Tens of Thousands of Viruses from Human Metagenomes Reveals Hidden Associations with Chronic Diseases.</title>
        <authorList>
            <person name="Tisza M.J."/>
            <person name="Buck C.B."/>
        </authorList>
    </citation>
    <scope>NUCLEOTIDE SEQUENCE</scope>
    <source>
        <strain evidence="2">Ctpjm1</strain>
    </source>
</reference>
<organism evidence="2">
    <name type="scientific">Myoviridae sp. ctpjm1</name>
    <dbReference type="NCBI Taxonomy" id="2826699"/>
    <lineage>
        <taxon>Viruses</taxon>
        <taxon>Duplodnaviria</taxon>
        <taxon>Heunggongvirae</taxon>
        <taxon>Uroviricota</taxon>
        <taxon>Caudoviricetes</taxon>
    </lineage>
</organism>
<accession>A0A8S5NPR3</accession>
<proteinExistence type="predicted"/>
<evidence type="ECO:0000256" key="1">
    <source>
        <dbReference type="SAM" id="MobiDB-lite"/>
    </source>
</evidence>
<feature type="region of interest" description="Disordered" evidence="1">
    <location>
        <begin position="47"/>
        <end position="71"/>
    </location>
</feature>
<protein>
    <submittedName>
        <fullName evidence="2">Virion morphogenesis protein</fullName>
    </submittedName>
</protein>
<dbReference type="NCBIfam" id="TIGR01635">
    <property type="entry name" value="tail_comp_S"/>
    <property type="match status" value="1"/>
</dbReference>
<dbReference type="InterPro" id="IPR006522">
    <property type="entry name" value="Phage_virion_morphogenesis"/>
</dbReference>
<dbReference type="Pfam" id="PF05069">
    <property type="entry name" value="Phage_tail_S"/>
    <property type="match status" value="1"/>
</dbReference>
<name>A0A8S5NPR3_9CAUD</name>
<sequence length="147" mass="16002">MLNIDLDISQVEAGLGRLLANTRDTRPMMRGIATELLSLTEDNFENESWGGEKWPQSRRAAETGGKTLQKSGQLVASITGKAGNSYARIGSNKVYAAIHHLGGKAGRNKKVRIPARPYLPMNSDGKLQHRAEENILQVALDALTHGL</sequence>